<evidence type="ECO:0008006" key="4">
    <source>
        <dbReference type="Google" id="ProtNLM"/>
    </source>
</evidence>
<name>A0A8J4DTR3_9ACTN</name>
<gene>
    <name evidence="2" type="ORF">Val02_73710</name>
</gene>
<feature type="transmembrane region" description="Helical" evidence="1">
    <location>
        <begin position="14"/>
        <end position="35"/>
    </location>
</feature>
<protein>
    <recommendedName>
        <fullName evidence="4">Secreted protein</fullName>
    </recommendedName>
</protein>
<evidence type="ECO:0000256" key="1">
    <source>
        <dbReference type="SAM" id="Phobius"/>
    </source>
</evidence>
<accession>A0A8J4DTR3</accession>
<reference evidence="2" key="1">
    <citation type="submission" date="2021-01" db="EMBL/GenBank/DDBJ databases">
        <title>Whole genome shotgun sequence of Virgisporangium aliadipatigenens NBRC 105644.</title>
        <authorList>
            <person name="Komaki H."/>
            <person name="Tamura T."/>
        </authorList>
    </citation>
    <scope>NUCLEOTIDE SEQUENCE</scope>
    <source>
        <strain evidence="2">NBRC 105644</strain>
    </source>
</reference>
<dbReference type="AlphaFoldDB" id="A0A8J4DTR3"/>
<proteinExistence type="predicted"/>
<organism evidence="2 3">
    <name type="scientific">Virgisporangium aliadipatigenens</name>
    <dbReference type="NCBI Taxonomy" id="741659"/>
    <lineage>
        <taxon>Bacteria</taxon>
        <taxon>Bacillati</taxon>
        <taxon>Actinomycetota</taxon>
        <taxon>Actinomycetes</taxon>
        <taxon>Micromonosporales</taxon>
        <taxon>Micromonosporaceae</taxon>
        <taxon>Virgisporangium</taxon>
    </lineage>
</organism>
<evidence type="ECO:0000313" key="3">
    <source>
        <dbReference type="Proteomes" id="UP000619260"/>
    </source>
</evidence>
<keyword evidence="1" id="KW-0472">Membrane</keyword>
<evidence type="ECO:0000313" key="2">
    <source>
        <dbReference type="EMBL" id="GIJ50485.1"/>
    </source>
</evidence>
<dbReference type="Proteomes" id="UP000619260">
    <property type="component" value="Unassembled WGS sequence"/>
</dbReference>
<dbReference type="EMBL" id="BOPF01000036">
    <property type="protein sequence ID" value="GIJ50485.1"/>
    <property type="molecule type" value="Genomic_DNA"/>
</dbReference>
<keyword evidence="3" id="KW-1185">Reference proteome</keyword>
<keyword evidence="1" id="KW-0812">Transmembrane</keyword>
<comment type="caution">
    <text evidence="2">The sequence shown here is derived from an EMBL/GenBank/DDBJ whole genome shotgun (WGS) entry which is preliminary data.</text>
</comment>
<keyword evidence="1" id="KW-1133">Transmembrane helix</keyword>
<sequence length="254" mass="27257">MCLATTLSDVTSEVVVQLALGVGSSVITGAGVWLAQRVRATGRVRRLRRFLGLHGLVGGDCRLVIGDHFSQPGAVHRRDMAAMLELATVVRSAGARPEVLSAGQATAPSDDVEFSVAGVHANRRTEAHMRRYLPGLSMRNRDGVTVPDIVVGTTWYPVSDDAHHGIIARVCRPGRPHLFLVFGQTGISTVAMAAHFAAQLPALDRRFGAERTFCLVLRAHTPRAYGYSEVEELADVTEAVLSPSIPEVESETSA</sequence>